<evidence type="ECO:0008006" key="4">
    <source>
        <dbReference type="Google" id="ProtNLM"/>
    </source>
</evidence>
<dbReference type="EMBL" id="LC333428">
    <property type="protein sequence ID" value="BBB06477.1"/>
    <property type="molecule type" value="Genomic_DNA"/>
</dbReference>
<gene>
    <name evidence="2" type="primary">ORF31</name>
</gene>
<protein>
    <recommendedName>
        <fullName evidence="4">Envelope glycoprotein 150</fullName>
    </recommendedName>
</protein>
<feature type="transmembrane region" description="Helical" evidence="1">
    <location>
        <begin position="44"/>
        <end position="71"/>
    </location>
</feature>
<evidence type="ECO:0000313" key="3">
    <source>
        <dbReference type="Proteomes" id="UP000289908"/>
    </source>
</evidence>
<organism evidence="2">
    <name type="scientific">Rhinolophus gammaherpesvirus 1</name>
    <dbReference type="NCBI Taxonomy" id="2054179"/>
    <lineage>
        <taxon>Viruses</taxon>
        <taxon>Duplodnaviria</taxon>
        <taxon>Heunggongvirae</taxon>
        <taxon>Peploviricota</taxon>
        <taxon>Herviviricetes</taxon>
        <taxon>Herpesvirales</taxon>
        <taxon>Orthoherpesviridae</taxon>
        <taxon>Gammaherpesvirinae</taxon>
        <taxon>Percavirus</taxon>
        <taxon>Percavirus rhinolophidgamma1</taxon>
    </lineage>
</organism>
<dbReference type="RefSeq" id="YP_009551838.1">
    <property type="nucleotide sequence ID" value="NC_040539.1"/>
</dbReference>
<keyword evidence="1" id="KW-0472">Membrane</keyword>
<name>A0A2Z5UL45_9GAMA</name>
<keyword evidence="1" id="KW-1133">Transmembrane helix</keyword>
<keyword evidence="1" id="KW-0812">Transmembrane</keyword>
<accession>A0A2Z5UL45</accession>
<keyword evidence="3" id="KW-1185">Reference proteome</keyword>
<evidence type="ECO:0000313" key="2">
    <source>
        <dbReference type="EMBL" id="BBB06477.1"/>
    </source>
</evidence>
<sequence>MPSRRIYGVLGLMIFLILNISTVTCQTTTQVSPETRPKQRPDAVVFFFETIGCSVVALILIILCCVAYTCIKDYYRRTRYGVNAIYRAVEEECRLEARTRALKNKETTIYMPD</sequence>
<proteinExistence type="predicted"/>
<dbReference type="GeneID" id="41701509"/>
<reference evidence="2" key="1">
    <citation type="submission" date="2017-11" db="EMBL/GenBank/DDBJ databases">
        <title>Complete genome of Rhinolophus gammaherpesvirus-1.</title>
        <authorList>
            <person name="Maeda K."/>
            <person name="Noguchi K."/>
        </authorList>
    </citation>
    <scope>NUCLEOTIDE SEQUENCE [LARGE SCALE GENOMIC DNA]</scope>
    <source>
        <strain evidence="2">BV1</strain>
    </source>
</reference>
<dbReference type="KEGG" id="vg:41701509"/>
<dbReference type="Proteomes" id="UP000289908">
    <property type="component" value="Segment"/>
</dbReference>
<evidence type="ECO:0000256" key="1">
    <source>
        <dbReference type="SAM" id="Phobius"/>
    </source>
</evidence>
<dbReference type="OrthoDB" id="40424at10239"/>